<dbReference type="InterPro" id="IPR042175">
    <property type="entry name" value="Cell/Rod_MreC_2"/>
</dbReference>
<feature type="coiled-coil region" evidence="5">
    <location>
        <begin position="60"/>
        <end position="87"/>
    </location>
</feature>
<dbReference type="Gene3D" id="2.40.10.340">
    <property type="entry name" value="Rod shape-determining protein MreC, domain 1"/>
    <property type="match status" value="1"/>
</dbReference>
<accession>A0A7C3ZPC0</accession>
<evidence type="ECO:0000256" key="1">
    <source>
        <dbReference type="ARBA" id="ARBA00009369"/>
    </source>
</evidence>
<feature type="region of interest" description="Disordered" evidence="6">
    <location>
        <begin position="244"/>
        <end position="267"/>
    </location>
</feature>
<dbReference type="GO" id="GO:0008360">
    <property type="term" value="P:regulation of cell shape"/>
    <property type="evidence" value="ECO:0007669"/>
    <property type="project" value="UniProtKB-KW"/>
</dbReference>
<dbReference type="InterPro" id="IPR042177">
    <property type="entry name" value="Cell/Rod_1"/>
</dbReference>
<dbReference type="NCBIfam" id="TIGR00219">
    <property type="entry name" value="mreC"/>
    <property type="match status" value="1"/>
</dbReference>
<dbReference type="EMBL" id="DSPX01000198">
    <property type="protein sequence ID" value="HGG02721.1"/>
    <property type="molecule type" value="Genomic_DNA"/>
</dbReference>
<gene>
    <name evidence="8" type="primary">mreC</name>
    <name evidence="8" type="ORF">ENR15_19290</name>
</gene>
<keyword evidence="5" id="KW-0175">Coiled coil</keyword>
<dbReference type="PANTHER" id="PTHR34138:SF1">
    <property type="entry name" value="CELL SHAPE-DETERMINING PROTEIN MREC"/>
    <property type="match status" value="1"/>
</dbReference>
<reference evidence="8" key="1">
    <citation type="journal article" date="2020" name="mSystems">
        <title>Genome- and Community-Level Interaction Insights into Carbon Utilization and Element Cycling Functions of Hydrothermarchaeota in Hydrothermal Sediment.</title>
        <authorList>
            <person name="Zhou Z."/>
            <person name="Liu Y."/>
            <person name="Xu W."/>
            <person name="Pan J."/>
            <person name="Luo Z.H."/>
            <person name="Li M."/>
        </authorList>
    </citation>
    <scope>NUCLEOTIDE SEQUENCE [LARGE SCALE GENOMIC DNA]</scope>
    <source>
        <strain evidence="8">SpSt-374</strain>
    </source>
</reference>
<feature type="domain" description="Rod shape-determining protein MreC beta-barrel core" evidence="7">
    <location>
        <begin position="96"/>
        <end position="239"/>
    </location>
</feature>
<proteinExistence type="inferred from homology"/>
<dbReference type="GO" id="GO:0005886">
    <property type="term" value="C:plasma membrane"/>
    <property type="evidence" value="ECO:0007669"/>
    <property type="project" value="TreeGrafter"/>
</dbReference>
<comment type="caution">
    <text evidence="8">The sequence shown here is derived from an EMBL/GenBank/DDBJ whole genome shotgun (WGS) entry which is preliminary data.</text>
</comment>
<name>A0A7C3ZPC0_9CYAN</name>
<evidence type="ECO:0000256" key="5">
    <source>
        <dbReference type="SAM" id="Coils"/>
    </source>
</evidence>
<protein>
    <recommendedName>
        <fullName evidence="2">Cell shape-determining protein MreC</fullName>
    </recommendedName>
    <alternativeName>
        <fullName evidence="4">Cell shape protein MreC</fullName>
    </alternativeName>
</protein>
<keyword evidence="3" id="KW-0133">Cell shape</keyword>
<comment type="similarity">
    <text evidence="1">Belongs to the MreC family.</text>
</comment>
<dbReference type="PANTHER" id="PTHR34138">
    <property type="entry name" value="CELL SHAPE-DETERMINING PROTEIN MREC"/>
    <property type="match status" value="1"/>
</dbReference>
<evidence type="ECO:0000256" key="2">
    <source>
        <dbReference type="ARBA" id="ARBA00013855"/>
    </source>
</evidence>
<dbReference type="Pfam" id="PF04085">
    <property type="entry name" value="MreC"/>
    <property type="match status" value="1"/>
</dbReference>
<evidence type="ECO:0000313" key="8">
    <source>
        <dbReference type="EMBL" id="HGG02721.1"/>
    </source>
</evidence>
<feature type="compositionally biased region" description="Polar residues" evidence="6">
    <location>
        <begin position="244"/>
        <end position="256"/>
    </location>
</feature>
<organism evidence="8">
    <name type="scientific">Planktothricoides sp. SpSt-374</name>
    <dbReference type="NCBI Taxonomy" id="2282167"/>
    <lineage>
        <taxon>Bacteria</taxon>
        <taxon>Bacillati</taxon>
        <taxon>Cyanobacteriota</taxon>
        <taxon>Cyanophyceae</taxon>
        <taxon>Oscillatoriophycideae</taxon>
        <taxon>Oscillatoriales</taxon>
        <taxon>Oscillatoriaceae</taxon>
        <taxon>Planktothricoides</taxon>
    </lineage>
</organism>
<evidence type="ECO:0000256" key="4">
    <source>
        <dbReference type="ARBA" id="ARBA00032089"/>
    </source>
</evidence>
<sequence>MYTLRRWWGRHSLQVGLVALAIGAAGWIRFTEAQIVFEAYQWIVRPFQGEQQPELIDAKIRELQLRLEEVERQNQKLKELLGYVEKQKPRGIVAPVVGRSSDQWWQHVTLGRGSKDGIRPDYIVTGPGGLVGRILSVTPHSSKVLLITDPAFRVGVAIARTRHMGVLRGTSAELVDMEFFDKLPNVRVGDTVSTSNLSQAFPPGLPVGKVFQVNLTKSPAPVAVVELSADISSLEWVVVSPNQEARAQNGANTNTPPKAATPREEQQ</sequence>
<dbReference type="AlphaFoldDB" id="A0A7C3ZPC0"/>
<dbReference type="Gene3D" id="2.40.10.350">
    <property type="entry name" value="Rod shape-determining protein MreC, domain 2"/>
    <property type="match status" value="1"/>
</dbReference>
<dbReference type="InterPro" id="IPR055342">
    <property type="entry name" value="MreC_beta-barrel_core"/>
</dbReference>
<dbReference type="NCBIfam" id="NF010527">
    <property type="entry name" value="PRK13922.6-2"/>
    <property type="match status" value="1"/>
</dbReference>
<evidence type="ECO:0000256" key="6">
    <source>
        <dbReference type="SAM" id="MobiDB-lite"/>
    </source>
</evidence>
<evidence type="ECO:0000259" key="7">
    <source>
        <dbReference type="Pfam" id="PF04085"/>
    </source>
</evidence>
<evidence type="ECO:0000256" key="3">
    <source>
        <dbReference type="ARBA" id="ARBA00022960"/>
    </source>
</evidence>
<dbReference type="InterPro" id="IPR007221">
    <property type="entry name" value="MreC"/>
</dbReference>